<accession>A0A1G8CU79</accession>
<evidence type="ECO:0000313" key="1">
    <source>
        <dbReference type="EMBL" id="SDH49035.1"/>
    </source>
</evidence>
<evidence type="ECO:0000313" key="2">
    <source>
        <dbReference type="Proteomes" id="UP000243588"/>
    </source>
</evidence>
<gene>
    <name evidence="1" type="ORF">SAMN05421818_10514</name>
</gene>
<reference evidence="2" key="1">
    <citation type="submission" date="2016-10" db="EMBL/GenBank/DDBJ databases">
        <authorList>
            <person name="Varghese N."/>
            <person name="Submissions S."/>
        </authorList>
    </citation>
    <scope>NUCLEOTIDE SEQUENCE [LARGE SCALE GENOMIC DNA]</scope>
    <source>
        <strain evidence="2">DSM 23313</strain>
    </source>
</reference>
<dbReference type="Proteomes" id="UP000243588">
    <property type="component" value="Unassembled WGS sequence"/>
</dbReference>
<name>A0A1G8CU79_9FLAO</name>
<organism evidence="1 2">
    <name type="scientific">Myroides phaeus</name>
    <dbReference type="NCBI Taxonomy" id="702745"/>
    <lineage>
        <taxon>Bacteria</taxon>
        <taxon>Pseudomonadati</taxon>
        <taxon>Bacteroidota</taxon>
        <taxon>Flavobacteriia</taxon>
        <taxon>Flavobacteriales</taxon>
        <taxon>Flavobacteriaceae</taxon>
        <taxon>Myroides</taxon>
    </lineage>
</organism>
<keyword evidence="2" id="KW-1185">Reference proteome</keyword>
<proteinExistence type="predicted"/>
<dbReference type="PROSITE" id="PS51257">
    <property type="entry name" value="PROKAR_LIPOPROTEIN"/>
    <property type="match status" value="1"/>
</dbReference>
<protein>
    <submittedName>
        <fullName evidence="1">Uncharacterized protein</fullName>
    </submittedName>
</protein>
<dbReference type="AlphaFoldDB" id="A0A1G8CU79"/>
<dbReference type="EMBL" id="FNDQ01000005">
    <property type="protein sequence ID" value="SDH49035.1"/>
    <property type="molecule type" value="Genomic_DNA"/>
</dbReference>
<sequence length="168" mass="19232">MKKHLVLLSLFSFLGCQNNKIVSLHERITYTPTLYEPKREVIGIDETTGKERFTTRLVSYRQDVNHNKIVAIRIKENQLSYTVQGWYPSSGLSVSKMSLSKEKSIDNDTLILTHQIHITKQAGKESAMVYGYNFRQANKAQIKSSYIAVIIRLTDTNGVLIDEQVIRL</sequence>
<dbReference type="RefSeq" id="WP_090406446.1">
    <property type="nucleotide sequence ID" value="NZ_FNDQ01000005.1"/>
</dbReference>